<keyword evidence="3" id="KW-1185">Reference proteome</keyword>
<evidence type="ECO:0000313" key="2">
    <source>
        <dbReference type="EMBL" id="RDU71537.1"/>
    </source>
</evidence>
<name>A0A3D8J1Z7_9HELI</name>
<dbReference type="OrthoDB" id="5326364at2"/>
<evidence type="ECO:0000313" key="3">
    <source>
        <dbReference type="Proteomes" id="UP000256695"/>
    </source>
</evidence>
<evidence type="ECO:0000256" key="1">
    <source>
        <dbReference type="SAM" id="Phobius"/>
    </source>
</evidence>
<sequence length="128" mass="14528">MNPELFFVLFCFVGLILVVVITVFSLRTKKPVAKNVNAVSLDPEVLISSLKSSYSSKEDLYETVDTFFKNYHTIKPNSTQKKDFLKAVCLHRHTNAQIILKTQETLSNLSPDLKNQLSKIVEIRAGLR</sequence>
<dbReference type="AlphaFoldDB" id="A0A3D8J1Z7"/>
<gene>
    <name evidence="2" type="ORF">CQA57_07725</name>
</gene>
<protein>
    <submittedName>
        <fullName evidence="2">Uncharacterized protein</fullName>
    </submittedName>
</protein>
<keyword evidence="1" id="KW-0472">Membrane</keyword>
<dbReference type="EMBL" id="NXLX01000028">
    <property type="protein sequence ID" value="RDU71537.1"/>
    <property type="molecule type" value="Genomic_DNA"/>
</dbReference>
<keyword evidence="1" id="KW-0812">Transmembrane</keyword>
<comment type="caution">
    <text evidence="2">The sequence shown here is derived from an EMBL/GenBank/DDBJ whole genome shotgun (WGS) entry which is preliminary data.</text>
</comment>
<dbReference type="Proteomes" id="UP000256695">
    <property type="component" value="Unassembled WGS sequence"/>
</dbReference>
<keyword evidence="1" id="KW-1133">Transmembrane helix</keyword>
<dbReference type="RefSeq" id="WP_115579664.1">
    <property type="nucleotide sequence ID" value="NZ_NXLX01000028.1"/>
</dbReference>
<accession>A0A3D8J1Z7</accession>
<feature type="transmembrane region" description="Helical" evidence="1">
    <location>
        <begin position="6"/>
        <end position="26"/>
    </location>
</feature>
<proteinExistence type="predicted"/>
<reference evidence="2 3" key="1">
    <citation type="submission" date="2018-04" db="EMBL/GenBank/DDBJ databases">
        <title>Novel Campyloabacter and Helicobacter Species and Strains.</title>
        <authorList>
            <person name="Mannion A.J."/>
            <person name="Shen Z."/>
            <person name="Fox J.G."/>
        </authorList>
    </citation>
    <scope>NUCLEOTIDE SEQUENCE [LARGE SCALE GENOMIC DNA]</scope>
    <source>
        <strain evidence="2 3">MIT 04-9362</strain>
    </source>
</reference>
<organism evidence="2 3">
    <name type="scientific">Helicobacter anseris</name>
    <dbReference type="NCBI Taxonomy" id="375926"/>
    <lineage>
        <taxon>Bacteria</taxon>
        <taxon>Pseudomonadati</taxon>
        <taxon>Campylobacterota</taxon>
        <taxon>Epsilonproteobacteria</taxon>
        <taxon>Campylobacterales</taxon>
        <taxon>Helicobacteraceae</taxon>
        <taxon>Helicobacter</taxon>
    </lineage>
</organism>